<dbReference type="InterPro" id="IPR036908">
    <property type="entry name" value="RlpA-like_sf"/>
</dbReference>
<evidence type="ECO:0000256" key="3">
    <source>
        <dbReference type="SAM" id="SignalP"/>
    </source>
</evidence>
<reference evidence="4 5" key="1">
    <citation type="journal article" date="2020" name="ISME J.">
        <title>Uncovering the hidden diversity of litter-decomposition mechanisms in mushroom-forming fungi.</title>
        <authorList>
            <person name="Floudas D."/>
            <person name="Bentzer J."/>
            <person name="Ahren D."/>
            <person name="Johansson T."/>
            <person name="Persson P."/>
            <person name="Tunlid A."/>
        </authorList>
    </citation>
    <scope>NUCLEOTIDE SEQUENCE [LARGE SCALE GENOMIC DNA]</scope>
    <source>
        <strain evidence="4 5">CBS 291.85</strain>
    </source>
</reference>
<feature type="compositionally biased region" description="Gly residues" evidence="2">
    <location>
        <begin position="146"/>
        <end position="162"/>
    </location>
</feature>
<feature type="region of interest" description="Disordered" evidence="2">
    <location>
        <begin position="145"/>
        <end position="260"/>
    </location>
</feature>
<dbReference type="AlphaFoldDB" id="A0A8H5LQC4"/>
<feature type="chain" id="PRO_5034962340" evidence="3">
    <location>
        <begin position="20"/>
        <end position="288"/>
    </location>
</feature>
<evidence type="ECO:0000313" key="5">
    <source>
        <dbReference type="Proteomes" id="UP000559256"/>
    </source>
</evidence>
<feature type="signal peptide" evidence="3">
    <location>
        <begin position="1"/>
        <end position="19"/>
    </location>
</feature>
<evidence type="ECO:0000256" key="1">
    <source>
        <dbReference type="ARBA" id="ARBA00022729"/>
    </source>
</evidence>
<gene>
    <name evidence="4" type="ORF">D9758_003187</name>
</gene>
<keyword evidence="1 3" id="KW-0732">Signal</keyword>
<protein>
    <submittedName>
        <fullName evidence="4">Uncharacterized protein</fullName>
    </submittedName>
</protein>
<sequence>MFSAVVSAALLALPLTVVADQHHHRAHQHRDIAKRAPGNVNVYKRFDGTRWTFYDVGLGACGKTNTENDFIVALNTPQYGSGFPGPNCFKSITMSYNGKTTNAVIMDECPGCPYGGLDLSRGLFKFFAPESEGVLTGNWWFNDGSDSGGNGGGNGGGQGGGDDPTSTTKQPKPTTTKEPEPEPTPTTTQEPPSPTPEPPKPSTTSTRTRTRTSTSQTSSSSSSSSEAPSSTSSSSSSETPSTAIDYSSGPASGLAVPTGTARSSDFLNVANQAIINLGGVVAAGVQAH</sequence>
<dbReference type="EMBL" id="JAACJM010000026">
    <property type="protein sequence ID" value="KAF5365618.1"/>
    <property type="molecule type" value="Genomic_DNA"/>
</dbReference>
<feature type="compositionally biased region" description="Pro residues" evidence="2">
    <location>
        <begin position="191"/>
        <end position="201"/>
    </location>
</feature>
<evidence type="ECO:0000256" key="2">
    <source>
        <dbReference type="SAM" id="MobiDB-lite"/>
    </source>
</evidence>
<proteinExistence type="predicted"/>
<dbReference type="OrthoDB" id="623670at2759"/>
<keyword evidence="5" id="KW-1185">Reference proteome</keyword>
<accession>A0A8H5LQC4</accession>
<dbReference type="Gene3D" id="2.40.40.10">
    <property type="entry name" value="RlpA-like domain"/>
    <property type="match status" value="1"/>
</dbReference>
<evidence type="ECO:0000313" key="4">
    <source>
        <dbReference type="EMBL" id="KAF5365618.1"/>
    </source>
</evidence>
<name>A0A8H5LQC4_9AGAR</name>
<dbReference type="Proteomes" id="UP000559256">
    <property type="component" value="Unassembled WGS sequence"/>
</dbReference>
<dbReference type="PANTHER" id="PTHR31836">
    <property type="match status" value="1"/>
</dbReference>
<dbReference type="InterPro" id="IPR051477">
    <property type="entry name" value="Expansin_CellWall"/>
</dbReference>
<dbReference type="PANTHER" id="PTHR31836:SF28">
    <property type="entry name" value="SRCR DOMAIN-CONTAINING PROTEIN-RELATED"/>
    <property type="match status" value="1"/>
</dbReference>
<feature type="compositionally biased region" description="Low complexity" evidence="2">
    <location>
        <begin position="202"/>
        <end position="242"/>
    </location>
</feature>
<dbReference type="CDD" id="cd22191">
    <property type="entry name" value="DPBB_RlpA_EXP_N-like"/>
    <property type="match status" value="1"/>
</dbReference>
<dbReference type="SUPFAM" id="SSF50685">
    <property type="entry name" value="Barwin-like endoglucanases"/>
    <property type="match status" value="1"/>
</dbReference>
<comment type="caution">
    <text evidence="4">The sequence shown here is derived from an EMBL/GenBank/DDBJ whole genome shotgun (WGS) entry which is preliminary data.</text>
</comment>
<feature type="compositionally biased region" description="Low complexity" evidence="2">
    <location>
        <begin position="163"/>
        <end position="174"/>
    </location>
</feature>
<organism evidence="4 5">
    <name type="scientific">Tetrapyrgos nigripes</name>
    <dbReference type="NCBI Taxonomy" id="182062"/>
    <lineage>
        <taxon>Eukaryota</taxon>
        <taxon>Fungi</taxon>
        <taxon>Dikarya</taxon>
        <taxon>Basidiomycota</taxon>
        <taxon>Agaricomycotina</taxon>
        <taxon>Agaricomycetes</taxon>
        <taxon>Agaricomycetidae</taxon>
        <taxon>Agaricales</taxon>
        <taxon>Marasmiineae</taxon>
        <taxon>Marasmiaceae</taxon>
        <taxon>Tetrapyrgos</taxon>
    </lineage>
</organism>